<feature type="domain" description="Methionyl/Leucyl tRNA synthetase" evidence="13">
    <location>
        <begin position="40"/>
        <end position="172"/>
    </location>
</feature>
<dbReference type="NCBIfam" id="TIGR00396">
    <property type="entry name" value="leuS_bact"/>
    <property type="match status" value="1"/>
</dbReference>
<keyword evidence="3 9" id="KW-0436">Ligase</keyword>
<dbReference type="InterPro" id="IPR001412">
    <property type="entry name" value="aa-tRNA-synth_I_CS"/>
</dbReference>
<evidence type="ECO:0000256" key="2">
    <source>
        <dbReference type="ARBA" id="ARBA00022490"/>
    </source>
</evidence>
<accession>A0ABY8CCW3</accession>
<evidence type="ECO:0000259" key="13">
    <source>
        <dbReference type="Pfam" id="PF09334"/>
    </source>
</evidence>
<evidence type="ECO:0000256" key="7">
    <source>
        <dbReference type="ARBA" id="ARBA00023146"/>
    </source>
</evidence>
<dbReference type="HAMAP" id="MF_00049_B">
    <property type="entry name" value="Leu_tRNA_synth_B"/>
    <property type="match status" value="1"/>
</dbReference>
<dbReference type="InterPro" id="IPR025709">
    <property type="entry name" value="Leu_tRNA-synth_edit"/>
</dbReference>
<comment type="similarity">
    <text evidence="1 9 10">Belongs to the class-I aminoacyl-tRNA synthetase family.</text>
</comment>
<dbReference type="Gene3D" id="3.10.20.590">
    <property type="match status" value="1"/>
</dbReference>
<evidence type="ECO:0000256" key="8">
    <source>
        <dbReference type="ARBA" id="ARBA00047469"/>
    </source>
</evidence>
<evidence type="ECO:0000256" key="4">
    <source>
        <dbReference type="ARBA" id="ARBA00022741"/>
    </source>
</evidence>
<keyword evidence="6 9" id="KW-0648">Protein biosynthesis</keyword>
<dbReference type="Proteomes" id="UP001222275">
    <property type="component" value="Chromosome"/>
</dbReference>
<dbReference type="Gene3D" id="1.10.730.10">
    <property type="entry name" value="Isoleucyl-tRNA Synthetase, Domain 1"/>
    <property type="match status" value="1"/>
</dbReference>
<dbReference type="SUPFAM" id="SSF52374">
    <property type="entry name" value="Nucleotidylyl transferase"/>
    <property type="match status" value="1"/>
</dbReference>
<dbReference type="Pfam" id="PF13603">
    <property type="entry name" value="tRNA-synt_1_2"/>
    <property type="match status" value="1"/>
</dbReference>
<sequence>MSEVQYNPQQLEADIQKTWDENQTFVVTEDESKEKYYCLSMFPYPSGKLHMGHVRNYTIGDVISRFQRLQGKNVLQPMGWDAFGLPAENAAMQHDVAPAKWTYENIDYMREQLKSLGLGYDWTREVATCHPEYYRWEQWLFTKLMEKGLVYRKLSVVNWDPVDMTVLANEQVIDGKGWRSGAPVERKEIAQWFLRITDYAEELLEGLDKLDGWPEQVKTMQKNWIGKSTGLQISFPIEGQDGNLDVYTTRPDTLMGVTYLAVAADHPLSQKAAVNNEPLERFIEECSHVSTAEADMETMEKKGVDTGIRVAHPITGEIVPVWAANFVLMGYGTGAVMSVPAHDQRDYEFAKAYDLPIKAVIAPSADEMADVSEAAFTEKGILVNSGQFDGLKSKQALHEMAKVLGEKNLGEKQTNYRLRDWGISRQRYWGCPIPVIYCPACGALPVPEEQLPVKLPEDVVPDGSGSPLAKMDSFKNCECPQCGGRAKRETDTFDTFFESSWYHARYTSKDNSEAMLDERADYWAPVDQYIGGIEHAILHLLYARFFHKLMRDQGLVKSDEPFKNLLTQGMVLLDGTKMSKSKGNTVDPQGLIEKFGADTVRLFIMFAAPPEQSLEWSDKGVEGAYRFLNRVWRQVHSHLETGLVTSANSSEGLSKEAKAIRLKLHETLQKVTDDMGRRQTFNTAIAACMELMNELSKFDEESAEARGVMQEALEILVLMLSPMTPHMAQSLWESLGKTGLVVDATWPTVDESALVKSEIELMVQVNGKLRGKIEVAVDASKEVVLAAAKANEAVLKFIDGKELVKEIVVPGRLVNLVVKG</sequence>
<keyword evidence="16" id="KW-1185">Reference proteome</keyword>
<name>A0ABY8CCW3_9GAMM</name>
<protein>
    <recommendedName>
        <fullName evidence="9">Leucine--tRNA ligase</fullName>
        <ecNumber evidence="9">6.1.1.4</ecNumber>
    </recommendedName>
    <alternativeName>
        <fullName evidence="9">Leucyl-tRNA synthetase</fullName>
        <shortName evidence="9">LeuRS</shortName>
    </alternativeName>
</protein>
<feature type="short sequence motif" description="'HIGH' region" evidence="9">
    <location>
        <begin position="43"/>
        <end position="53"/>
    </location>
</feature>
<dbReference type="SUPFAM" id="SSF50677">
    <property type="entry name" value="ValRS/IleRS/LeuRS editing domain"/>
    <property type="match status" value="1"/>
</dbReference>
<dbReference type="EMBL" id="CP102381">
    <property type="protein sequence ID" value="WEJ62248.1"/>
    <property type="molecule type" value="Genomic_DNA"/>
</dbReference>
<gene>
    <name evidence="9 15" type="primary">leuS</name>
    <name evidence="15" type="ORF">NR989_09535</name>
</gene>
<evidence type="ECO:0000259" key="12">
    <source>
        <dbReference type="Pfam" id="PF08264"/>
    </source>
</evidence>
<dbReference type="InterPro" id="IPR015413">
    <property type="entry name" value="Methionyl/Leucyl_tRNA_Synth"/>
</dbReference>
<dbReference type="Pfam" id="PF08264">
    <property type="entry name" value="Anticodon_1"/>
    <property type="match status" value="1"/>
</dbReference>
<comment type="subcellular location">
    <subcellularLocation>
        <location evidence="9">Cytoplasm</location>
    </subcellularLocation>
</comment>
<keyword evidence="5 9" id="KW-0067">ATP-binding</keyword>
<dbReference type="GO" id="GO:0004823">
    <property type="term" value="F:leucine-tRNA ligase activity"/>
    <property type="evidence" value="ECO:0007669"/>
    <property type="project" value="UniProtKB-EC"/>
</dbReference>
<evidence type="ECO:0000256" key="1">
    <source>
        <dbReference type="ARBA" id="ARBA00005594"/>
    </source>
</evidence>
<proteinExistence type="inferred from homology"/>
<dbReference type="RefSeq" id="WP_275594506.1">
    <property type="nucleotide sequence ID" value="NZ_CP102381.1"/>
</dbReference>
<evidence type="ECO:0000313" key="16">
    <source>
        <dbReference type="Proteomes" id="UP001222275"/>
    </source>
</evidence>
<feature type="domain" description="Aminoacyl-tRNA synthetase class Ia" evidence="11">
    <location>
        <begin position="418"/>
        <end position="616"/>
    </location>
</feature>
<evidence type="ECO:0000256" key="5">
    <source>
        <dbReference type="ARBA" id="ARBA00022840"/>
    </source>
</evidence>
<dbReference type="PROSITE" id="PS00178">
    <property type="entry name" value="AA_TRNA_LIGASE_I"/>
    <property type="match status" value="1"/>
</dbReference>
<organism evidence="15 16">
    <name type="scientific">Thiomicrorhabdus lithotrophica</name>
    <dbReference type="NCBI Taxonomy" id="2949997"/>
    <lineage>
        <taxon>Bacteria</taxon>
        <taxon>Pseudomonadati</taxon>
        <taxon>Pseudomonadota</taxon>
        <taxon>Gammaproteobacteria</taxon>
        <taxon>Thiotrichales</taxon>
        <taxon>Piscirickettsiaceae</taxon>
        <taxon>Thiomicrorhabdus</taxon>
    </lineage>
</organism>
<feature type="domain" description="Leucyl-tRNA synthetase editing" evidence="14">
    <location>
        <begin position="222"/>
        <end position="403"/>
    </location>
</feature>
<evidence type="ECO:0000256" key="6">
    <source>
        <dbReference type="ARBA" id="ARBA00022917"/>
    </source>
</evidence>
<evidence type="ECO:0000259" key="11">
    <source>
        <dbReference type="Pfam" id="PF00133"/>
    </source>
</evidence>
<dbReference type="InterPro" id="IPR013155">
    <property type="entry name" value="M/V/L/I-tRNA-synth_anticd-bd"/>
</dbReference>
<feature type="binding site" evidence="9">
    <location>
        <position position="580"/>
    </location>
    <ligand>
        <name>ATP</name>
        <dbReference type="ChEBI" id="CHEBI:30616"/>
    </ligand>
</feature>
<evidence type="ECO:0000256" key="10">
    <source>
        <dbReference type="RuleBase" id="RU363035"/>
    </source>
</evidence>
<dbReference type="InterPro" id="IPR009080">
    <property type="entry name" value="tRNAsynth_Ia_anticodon-bd"/>
</dbReference>
<dbReference type="Pfam" id="PF00133">
    <property type="entry name" value="tRNA-synt_1"/>
    <property type="match status" value="1"/>
</dbReference>
<dbReference type="SUPFAM" id="SSF47323">
    <property type="entry name" value="Anticodon-binding domain of a subclass of class I aminoacyl-tRNA synthetases"/>
    <property type="match status" value="1"/>
</dbReference>
<evidence type="ECO:0000259" key="14">
    <source>
        <dbReference type="Pfam" id="PF13603"/>
    </source>
</evidence>
<dbReference type="InterPro" id="IPR014729">
    <property type="entry name" value="Rossmann-like_a/b/a_fold"/>
</dbReference>
<reference evidence="15 16" key="1">
    <citation type="submission" date="2022-06" db="EMBL/GenBank/DDBJ databases">
        <title>Thiomicrohabdus sp. nov, an obligately chemolithoautotrophic, sulfur-oxidizing bacterium isolated from beach of Guanyin Mountain. Amoy.</title>
        <authorList>
            <person name="Zhu H."/>
        </authorList>
    </citation>
    <scope>NUCLEOTIDE SEQUENCE [LARGE SCALE GENOMIC DNA]</scope>
    <source>
        <strain evidence="15 16">XGS-01</strain>
    </source>
</reference>
<dbReference type="EC" id="6.1.1.4" evidence="9"/>
<dbReference type="PANTHER" id="PTHR43740">
    <property type="entry name" value="LEUCYL-TRNA SYNTHETASE"/>
    <property type="match status" value="1"/>
</dbReference>
<dbReference type="Gene3D" id="3.40.50.620">
    <property type="entry name" value="HUPs"/>
    <property type="match status" value="2"/>
</dbReference>
<dbReference type="InterPro" id="IPR009008">
    <property type="entry name" value="Val/Leu/Ile-tRNA-synth_edit"/>
</dbReference>
<dbReference type="PRINTS" id="PR00985">
    <property type="entry name" value="TRNASYNTHLEU"/>
</dbReference>
<dbReference type="InterPro" id="IPR002302">
    <property type="entry name" value="Leu-tRNA-ligase"/>
</dbReference>
<dbReference type="InterPro" id="IPR002300">
    <property type="entry name" value="aa-tRNA-synth_Ia"/>
</dbReference>
<dbReference type="Pfam" id="PF09334">
    <property type="entry name" value="tRNA-synt_1g"/>
    <property type="match status" value="1"/>
</dbReference>
<dbReference type="CDD" id="cd00812">
    <property type="entry name" value="LeuRS_core"/>
    <property type="match status" value="1"/>
</dbReference>
<feature type="short sequence motif" description="'KMSKS' region" evidence="9">
    <location>
        <begin position="577"/>
        <end position="581"/>
    </location>
</feature>
<comment type="catalytic activity">
    <reaction evidence="8 9">
        <text>tRNA(Leu) + L-leucine + ATP = L-leucyl-tRNA(Leu) + AMP + diphosphate</text>
        <dbReference type="Rhea" id="RHEA:11688"/>
        <dbReference type="Rhea" id="RHEA-COMP:9613"/>
        <dbReference type="Rhea" id="RHEA-COMP:9622"/>
        <dbReference type="ChEBI" id="CHEBI:30616"/>
        <dbReference type="ChEBI" id="CHEBI:33019"/>
        <dbReference type="ChEBI" id="CHEBI:57427"/>
        <dbReference type="ChEBI" id="CHEBI:78442"/>
        <dbReference type="ChEBI" id="CHEBI:78494"/>
        <dbReference type="ChEBI" id="CHEBI:456215"/>
        <dbReference type="EC" id="6.1.1.4"/>
    </reaction>
</comment>
<keyword evidence="2 9" id="KW-0963">Cytoplasm</keyword>
<dbReference type="CDD" id="cd07958">
    <property type="entry name" value="Anticodon_Ia_Leu_BEm"/>
    <property type="match status" value="1"/>
</dbReference>
<dbReference type="PANTHER" id="PTHR43740:SF2">
    <property type="entry name" value="LEUCINE--TRNA LIGASE, MITOCHONDRIAL"/>
    <property type="match status" value="1"/>
</dbReference>
<keyword evidence="7 9" id="KW-0030">Aminoacyl-tRNA synthetase</keyword>
<feature type="domain" description="Methionyl/Valyl/Leucyl/Isoleucyl-tRNA synthetase anticodon-binding" evidence="12">
    <location>
        <begin position="658"/>
        <end position="784"/>
    </location>
</feature>
<evidence type="ECO:0000256" key="3">
    <source>
        <dbReference type="ARBA" id="ARBA00022598"/>
    </source>
</evidence>
<evidence type="ECO:0000313" key="15">
    <source>
        <dbReference type="EMBL" id="WEJ62248.1"/>
    </source>
</evidence>
<evidence type="ECO:0000256" key="9">
    <source>
        <dbReference type="HAMAP-Rule" id="MF_00049"/>
    </source>
</evidence>
<keyword evidence="4 9" id="KW-0547">Nucleotide-binding</keyword>